<dbReference type="InterPro" id="IPR041457">
    <property type="entry name" value="CxC2_KDZ-assoc"/>
</dbReference>
<accession>A0A8H6LWE3</accession>
<dbReference type="AlphaFoldDB" id="A0A8H6LWE3"/>
<keyword evidence="3" id="KW-1185">Reference proteome</keyword>
<evidence type="ECO:0000313" key="3">
    <source>
        <dbReference type="Proteomes" id="UP000521943"/>
    </source>
</evidence>
<evidence type="ECO:0000259" key="1">
    <source>
        <dbReference type="Pfam" id="PF18803"/>
    </source>
</evidence>
<dbReference type="EMBL" id="JACGCI010000109">
    <property type="protein sequence ID" value="KAF6745175.1"/>
    <property type="molecule type" value="Genomic_DNA"/>
</dbReference>
<comment type="caution">
    <text evidence="2">The sequence shown here is derived from an EMBL/GenBank/DDBJ whole genome shotgun (WGS) entry which is preliminary data.</text>
</comment>
<reference evidence="2 3" key="1">
    <citation type="submission" date="2020-07" db="EMBL/GenBank/DDBJ databases">
        <title>Comparative genomics of pyrophilous fungi reveals a link between fire events and developmental genes.</title>
        <authorList>
            <consortium name="DOE Joint Genome Institute"/>
            <person name="Steindorff A.S."/>
            <person name="Carver A."/>
            <person name="Calhoun S."/>
            <person name="Stillman K."/>
            <person name="Liu H."/>
            <person name="Lipzen A."/>
            <person name="Pangilinan J."/>
            <person name="Labutti K."/>
            <person name="Bruns T.D."/>
            <person name="Grigoriev I.V."/>
        </authorList>
    </citation>
    <scope>NUCLEOTIDE SEQUENCE [LARGE SCALE GENOMIC DNA]</scope>
    <source>
        <strain evidence="2 3">CBS 144469</strain>
    </source>
</reference>
<name>A0A8H6LWE3_9AGAR</name>
<feature type="domain" description="CxC2-like cysteine cluster KDZ transposase-associated" evidence="1">
    <location>
        <begin position="43"/>
        <end position="148"/>
    </location>
</feature>
<evidence type="ECO:0000313" key="2">
    <source>
        <dbReference type="EMBL" id="KAF6745175.1"/>
    </source>
</evidence>
<proteinExistence type="predicted"/>
<gene>
    <name evidence="2" type="ORF">DFP72DRAFT_794913</name>
</gene>
<dbReference type="Pfam" id="PF18803">
    <property type="entry name" value="CxC2"/>
    <property type="match status" value="1"/>
</dbReference>
<dbReference type="OrthoDB" id="2682806at2759"/>
<feature type="non-terminal residue" evidence="2">
    <location>
        <position position="148"/>
    </location>
</feature>
<feature type="non-terminal residue" evidence="2">
    <location>
        <position position="1"/>
    </location>
</feature>
<sequence length="148" mass="16598">AYRCKDCGIGGLWCQSCVISAHRFNPLHRIEGWNGEFWARWSLKALGLRIQVGHPPGEACPSPQCAPNDDFIILDSDSVYEVGLDYCNCEKTVPAIQQLLRARLFPATIIHPRSTATSRVLETFQMLSHTGKVSGHEFMVAIQRRTDN</sequence>
<dbReference type="Proteomes" id="UP000521943">
    <property type="component" value="Unassembled WGS sequence"/>
</dbReference>
<organism evidence="2 3">
    <name type="scientific">Ephemerocybe angulata</name>
    <dbReference type="NCBI Taxonomy" id="980116"/>
    <lineage>
        <taxon>Eukaryota</taxon>
        <taxon>Fungi</taxon>
        <taxon>Dikarya</taxon>
        <taxon>Basidiomycota</taxon>
        <taxon>Agaricomycotina</taxon>
        <taxon>Agaricomycetes</taxon>
        <taxon>Agaricomycetidae</taxon>
        <taxon>Agaricales</taxon>
        <taxon>Agaricineae</taxon>
        <taxon>Psathyrellaceae</taxon>
        <taxon>Ephemerocybe</taxon>
    </lineage>
</organism>
<protein>
    <recommendedName>
        <fullName evidence="1">CxC2-like cysteine cluster KDZ transposase-associated domain-containing protein</fullName>
    </recommendedName>
</protein>